<evidence type="ECO:0000256" key="3">
    <source>
        <dbReference type="ARBA" id="ARBA00023098"/>
    </source>
</evidence>
<dbReference type="EC" id="1.2.1.84" evidence="4"/>
<dbReference type="AlphaFoldDB" id="A0AAD7PY91"/>
<dbReference type="InterPro" id="IPR036291">
    <property type="entry name" value="NAD(P)-bd_dom_sf"/>
</dbReference>
<dbReference type="GO" id="GO:0035336">
    <property type="term" value="P:long-chain fatty-acyl-CoA metabolic process"/>
    <property type="evidence" value="ECO:0007669"/>
    <property type="project" value="TreeGrafter"/>
</dbReference>
<dbReference type="Pfam" id="PF03015">
    <property type="entry name" value="Sterile"/>
    <property type="match status" value="1"/>
</dbReference>
<sequence>MGVLFQNSSSIAPNKLARVPGKREWCFLRRKKSTVVYCQGDGNVVKSSTGVSSVLKEKSTLVNTDHTAAALMDAGSLVLSQKRKSHAEIAVKDLVPYGGPTSTTLVGLEDGIGIVKFLGGKKFFITGATGFLAKVLIEKILRAEPDVGKIYLLIKAKNKEAAIERLKSEIINAELFKCLQQIHGKSYQAFMLSKLVPVLGNICESKLGLDDELNDVIANEVDVIVNSAANTTFDERFDVAININTRGPCHLMGLARKCKKLKLFLQVSTAYVNGQSEIELALKYNQNFEDNLAAQKMRQLGLERARRHGWQDTYVFTKAMGEMMIDKLRGEIPVVIIRPSVIESTLREPFPGWMEGNRMMDPIVLCYGKGQLTGFLVDPNGVLDVVPADMVVNATLAAIARHGMAQKPDVNIYHIASSAVNPLVFQDLARLLYEHYSSSPCIDSKGRPVHVPLMKLFSSTEEFSAHLRKDAIQRSGLTAMASSNEKLSQKLEIICRKSVEQAKHLANIYEPYTFYGGRFDNSNTQTLMESMSEEEKRMFGFDLSGIDWKDYIPNVHIPGLRRHVMKGRGMCS</sequence>
<dbReference type="InterPro" id="IPR033640">
    <property type="entry name" value="FAR_C"/>
</dbReference>
<keyword evidence="3 4" id="KW-0443">Lipid metabolism</keyword>
<dbReference type="GO" id="GO:0010345">
    <property type="term" value="P:suberin biosynthetic process"/>
    <property type="evidence" value="ECO:0007669"/>
    <property type="project" value="TreeGrafter"/>
</dbReference>
<evidence type="ECO:0000259" key="5">
    <source>
        <dbReference type="Pfam" id="PF03015"/>
    </source>
</evidence>
<evidence type="ECO:0000313" key="7">
    <source>
        <dbReference type="EMBL" id="KAJ7971400.1"/>
    </source>
</evidence>
<feature type="domain" description="Fatty acyl-CoA reductase C-terminal" evidence="5">
    <location>
        <begin position="496"/>
        <end position="566"/>
    </location>
</feature>
<comment type="similarity">
    <text evidence="1 4">Belongs to the fatty acyl-CoA reductase family.</text>
</comment>
<dbReference type="EMBL" id="JARAOO010000004">
    <property type="protein sequence ID" value="KAJ7971400.1"/>
    <property type="molecule type" value="Genomic_DNA"/>
</dbReference>
<reference evidence="7" key="1">
    <citation type="journal article" date="2023" name="Science">
        <title>Elucidation of the pathway for biosynthesis of saponin adjuvants from the soapbark tree.</title>
        <authorList>
            <person name="Reed J."/>
            <person name="Orme A."/>
            <person name="El-Demerdash A."/>
            <person name="Owen C."/>
            <person name="Martin L.B.B."/>
            <person name="Misra R.C."/>
            <person name="Kikuchi S."/>
            <person name="Rejzek M."/>
            <person name="Martin A.C."/>
            <person name="Harkess A."/>
            <person name="Leebens-Mack J."/>
            <person name="Louveau T."/>
            <person name="Stephenson M.J."/>
            <person name="Osbourn A."/>
        </authorList>
    </citation>
    <scope>NUCLEOTIDE SEQUENCE</scope>
    <source>
        <strain evidence="7">S10</strain>
    </source>
</reference>
<dbReference type="InterPro" id="IPR026055">
    <property type="entry name" value="FAR"/>
</dbReference>
<dbReference type="CDD" id="cd09071">
    <property type="entry name" value="FAR_C"/>
    <property type="match status" value="1"/>
</dbReference>
<dbReference type="PANTHER" id="PTHR11011">
    <property type="entry name" value="MALE STERILITY PROTEIN 2-RELATED"/>
    <property type="match status" value="1"/>
</dbReference>
<dbReference type="KEGG" id="qsa:O6P43_009440"/>
<dbReference type="CDD" id="cd05236">
    <property type="entry name" value="FAR-N_SDR_e"/>
    <property type="match status" value="1"/>
</dbReference>
<evidence type="ECO:0000313" key="8">
    <source>
        <dbReference type="Proteomes" id="UP001163823"/>
    </source>
</evidence>
<dbReference type="SUPFAM" id="SSF51735">
    <property type="entry name" value="NAD(P)-binding Rossmann-fold domains"/>
    <property type="match status" value="1"/>
</dbReference>
<organism evidence="7 8">
    <name type="scientific">Quillaja saponaria</name>
    <name type="common">Soap bark tree</name>
    <dbReference type="NCBI Taxonomy" id="32244"/>
    <lineage>
        <taxon>Eukaryota</taxon>
        <taxon>Viridiplantae</taxon>
        <taxon>Streptophyta</taxon>
        <taxon>Embryophyta</taxon>
        <taxon>Tracheophyta</taxon>
        <taxon>Spermatophyta</taxon>
        <taxon>Magnoliopsida</taxon>
        <taxon>eudicotyledons</taxon>
        <taxon>Gunneridae</taxon>
        <taxon>Pentapetalae</taxon>
        <taxon>rosids</taxon>
        <taxon>fabids</taxon>
        <taxon>Fabales</taxon>
        <taxon>Quillajaceae</taxon>
        <taxon>Quillaja</taxon>
    </lineage>
</organism>
<dbReference type="PANTHER" id="PTHR11011:SF45">
    <property type="entry name" value="FATTY ACYL-COA REDUCTASE CG8306-RELATED"/>
    <property type="match status" value="1"/>
</dbReference>
<evidence type="ECO:0000256" key="2">
    <source>
        <dbReference type="ARBA" id="ARBA00022516"/>
    </source>
</evidence>
<dbReference type="GO" id="GO:0080019">
    <property type="term" value="F:alcohol-forming very long-chain fatty acyl-CoA reductase activity"/>
    <property type="evidence" value="ECO:0007669"/>
    <property type="project" value="InterPro"/>
</dbReference>
<keyword evidence="4" id="KW-0521">NADP</keyword>
<evidence type="ECO:0000256" key="4">
    <source>
        <dbReference type="RuleBase" id="RU363097"/>
    </source>
</evidence>
<feature type="domain" description="Thioester reductase (TE)" evidence="6">
    <location>
        <begin position="125"/>
        <end position="395"/>
    </location>
</feature>
<comment type="caution">
    <text evidence="7">The sequence shown here is derived from an EMBL/GenBank/DDBJ whole genome shotgun (WGS) entry which is preliminary data.</text>
</comment>
<name>A0AAD7PY91_QUISA</name>
<dbReference type="Proteomes" id="UP001163823">
    <property type="component" value="Chromosome 4"/>
</dbReference>
<evidence type="ECO:0000256" key="1">
    <source>
        <dbReference type="ARBA" id="ARBA00005928"/>
    </source>
</evidence>
<proteinExistence type="inferred from homology"/>
<accession>A0AAD7PY91</accession>
<keyword evidence="8" id="KW-1185">Reference proteome</keyword>
<comment type="catalytic activity">
    <reaction evidence="4">
        <text>a long-chain fatty acyl-CoA + 2 NADPH + 2 H(+) = a long-chain primary fatty alcohol + 2 NADP(+) + CoA</text>
        <dbReference type="Rhea" id="RHEA:52716"/>
        <dbReference type="ChEBI" id="CHEBI:15378"/>
        <dbReference type="ChEBI" id="CHEBI:57287"/>
        <dbReference type="ChEBI" id="CHEBI:57783"/>
        <dbReference type="ChEBI" id="CHEBI:58349"/>
        <dbReference type="ChEBI" id="CHEBI:77396"/>
        <dbReference type="ChEBI" id="CHEBI:83139"/>
        <dbReference type="EC" id="1.2.1.84"/>
    </reaction>
</comment>
<dbReference type="GO" id="GO:0102965">
    <property type="term" value="F:alcohol-forming long-chain fatty acyl-CoA reductase activity"/>
    <property type="evidence" value="ECO:0007669"/>
    <property type="project" value="UniProtKB-EC"/>
</dbReference>
<gene>
    <name evidence="7" type="ORF">O6P43_009440</name>
</gene>
<comment type="function">
    <text evidence="4">Catalyzes the reduction of fatty acyl-CoA to fatty alcohols.</text>
</comment>
<keyword evidence="2 4" id="KW-0444">Lipid biosynthesis</keyword>
<keyword evidence="4" id="KW-0560">Oxidoreductase</keyword>
<dbReference type="Gene3D" id="3.40.50.720">
    <property type="entry name" value="NAD(P)-binding Rossmann-like Domain"/>
    <property type="match status" value="1"/>
</dbReference>
<dbReference type="FunFam" id="3.40.50.720:FF:000437">
    <property type="entry name" value="Fatty acyl-CoA reductase"/>
    <property type="match status" value="1"/>
</dbReference>
<dbReference type="InterPro" id="IPR013120">
    <property type="entry name" value="FAR_NAD-bd"/>
</dbReference>
<dbReference type="Pfam" id="PF07993">
    <property type="entry name" value="NAD_binding_4"/>
    <property type="match status" value="1"/>
</dbReference>
<evidence type="ECO:0000259" key="6">
    <source>
        <dbReference type="Pfam" id="PF07993"/>
    </source>
</evidence>
<protein>
    <recommendedName>
        <fullName evidence="4">Fatty acyl-CoA reductase</fullName>
        <ecNumber evidence="4">1.2.1.84</ecNumber>
    </recommendedName>
</protein>